<keyword evidence="3 6" id="KW-0808">Transferase</keyword>
<dbReference type="PANTHER" id="PTHR12526">
    <property type="entry name" value="GLYCOSYLTRANSFERASE"/>
    <property type="match status" value="1"/>
</dbReference>
<comment type="similarity">
    <text evidence="1">Belongs to the glycosyltransferase group 1 family. Glycosyltransferase 4 subfamily.</text>
</comment>
<dbReference type="PANTHER" id="PTHR12526:SF640">
    <property type="entry name" value="COLANIC ACID BIOSYNTHESIS GLYCOSYLTRANSFERASE WCAL-RELATED"/>
    <property type="match status" value="1"/>
</dbReference>
<name>A0A7Y2P060_9BURK</name>
<dbReference type="InterPro" id="IPR001296">
    <property type="entry name" value="Glyco_trans_1"/>
</dbReference>
<organism evidence="6 7">
    <name type="scientific">Telluria aromaticivorans</name>
    <dbReference type="NCBI Taxonomy" id="2725995"/>
    <lineage>
        <taxon>Bacteria</taxon>
        <taxon>Pseudomonadati</taxon>
        <taxon>Pseudomonadota</taxon>
        <taxon>Betaproteobacteria</taxon>
        <taxon>Burkholderiales</taxon>
        <taxon>Oxalobacteraceae</taxon>
        <taxon>Telluria group</taxon>
        <taxon>Telluria</taxon>
    </lineage>
</organism>
<accession>A0A7Y2P060</accession>
<dbReference type="AlphaFoldDB" id="A0A7Y2P060"/>
<evidence type="ECO:0000256" key="3">
    <source>
        <dbReference type="ARBA" id="ARBA00022679"/>
    </source>
</evidence>
<dbReference type="Gene3D" id="3.40.50.2000">
    <property type="entry name" value="Glycogen Phosphorylase B"/>
    <property type="match status" value="2"/>
</dbReference>
<evidence type="ECO:0000313" key="7">
    <source>
        <dbReference type="Proteomes" id="UP000533905"/>
    </source>
</evidence>
<evidence type="ECO:0000256" key="2">
    <source>
        <dbReference type="ARBA" id="ARBA00022676"/>
    </source>
</evidence>
<reference evidence="6 7" key="1">
    <citation type="submission" date="2020-04" db="EMBL/GenBank/DDBJ databases">
        <title>Massilia sp. nov., a cold adapted bacteria isolated from Arctic soil.</title>
        <authorList>
            <person name="Son J."/>
            <person name="Ka J.-O."/>
        </authorList>
    </citation>
    <scope>NUCLEOTIDE SEQUENCE [LARGE SCALE GENOMIC DNA]</scope>
    <source>
        <strain evidence="6 7">ML15P13</strain>
    </source>
</reference>
<evidence type="ECO:0000313" key="6">
    <source>
        <dbReference type="EMBL" id="NNG23799.1"/>
    </source>
</evidence>
<dbReference type="GO" id="GO:0016757">
    <property type="term" value="F:glycosyltransferase activity"/>
    <property type="evidence" value="ECO:0007669"/>
    <property type="project" value="UniProtKB-KW"/>
</dbReference>
<dbReference type="Proteomes" id="UP000533905">
    <property type="component" value="Unassembled WGS sequence"/>
</dbReference>
<feature type="domain" description="Glycosyltransferase subfamily 4-like N-terminal" evidence="5">
    <location>
        <begin position="26"/>
        <end position="156"/>
    </location>
</feature>
<gene>
    <name evidence="6" type="ORF">HGB41_12420</name>
</gene>
<proteinExistence type="inferred from homology"/>
<dbReference type="Pfam" id="PF13579">
    <property type="entry name" value="Glyco_trans_4_4"/>
    <property type="match status" value="1"/>
</dbReference>
<dbReference type="Pfam" id="PF00534">
    <property type="entry name" value="Glycos_transf_1"/>
    <property type="match status" value="1"/>
</dbReference>
<sequence>MLGTEPGGRGGVATVVSLLRQDGLFEREGVLYVPTHAEGSSAAKLGAAVKGLVRTLACLARGRARRPQVMHVHAASKGSFVRKSVLLALGRAAGCKTVFHLHGACFDSFIAGSGPLMQRWIRHTLEKSSVVIALSTRWAGFLREFAPGARVEVIPNSVPVPAVTAGQAEPGRILFLGQVEPRKGIYELVEAVALLRERFPQIELAIGGQGELQEVRRRALELDVADRVTELGWVDAARKAQELARAAIFCLPSHAEGLPMAMLEAMAAGKAIVVTGVGGIPDAVRDGGNGLLVPPGDVAALAAALARLLGDEGERQRLGEQARATIQQEFESGVVIGRISAVYEQLREEIASRGG</sequence>
<dbReference type="InterPro" id="IPR028098">
    <property type="entry name" value="Glyco_trans_4-like_N"/>
</dbReference>
<dbReference type="CDD" id="cd03801">
    <property type="entry name" value="GT4_PimA-like"/>
    <property type="match status" value="1"/>
</dbReference>
<keyword evidence="2" id="KW-0328">Glycosyltransferase</keyword>
<keyword evidence="7" id="KW-1185">Reference proteome</keyword>
<evidence type="ECO:0000256" key="1">
    <source>
        <dbReference type="ARBA" id="ARBA00009481"/>
    </source>
</evidence>
<dbReference type="RefSeq" id="WP_171084706.1">
    <property type="nucleotide sequence ID" value="NZ_JABAIV010000003.1"/>
</dbReference>
<protein>
    <submittedName>
        <fullName evidence="6">Glycosyltransferase family 4 protein</fullName>
    </submittedName>
</protein>
<evidence type="ECO:0000259" key="5">
    <source>
        <dbReference type="Pfam" id="PF13579"/>
    </source>
</evidence>
<evidence type="ECO:0000259" key="4">
    <source>
        <dbReference type="Pfam" id="PF00534"/>
    </source>
</evidence>
<comment type="caution">
    <text evidence="6">The sequence shown here is derived from an EMBL/GenBank/DDBJ whole genome shotgun (WGS) entry which is preliminary data.</text>
</comment>
<dbReference type="EMBL" id="JABAIV010000003">
    <property type="protein sequence ID" value="NNG23799.1"/>
    <property type="molecule type" value="Genomic_DNA"/>
</dbReference>
<dbReference type="SUPFAM" id="SSF53756">
    <property type="entry name" value="UDP-Glycosyltransferase/glycogen phosphorylase"/>
    <property type="match status" value="1"/>
</dbReference>
<feature type="domain" description="Glycosyl transferase family 1" evidence="4">
    <location>
        <begin position="170"/>
        <end position="324"/>
    </location>
</feature>